<dbReference type="PANTHER" id="PTHR33064:SF37">
    <property type="entry name" value="RIBONUCLEASE H"/>
    <property type="match status" value="1"/>
</dbReference>
<protein>
    <submittedName>
        <fullName evidence="4">Putative reverse transcriptase domain-containing protein</fullName>
    </submittedName>
</protein>
<comment type="caution">
    <text evidence="4">The sequence shown here is derived from an EMBL/GenBank/DDBJ whole genome shotgun (WGS) entry which is preliminary data.</text>
</comment>
<dbReference type="SUPFAM" id="SSF56672">
    <property type="entry name" value="DNA/RNA polymerases"/>
    <property type="match status" value="1"/>
</dbReference>
<evidence type="ECO:0000259" key="3">
    <source>
        <dbReference type="Pfam" id="PF17919"/>
    </source>
</evidence>
<dbReference type="InterPro" id="IPR000477">
    <property type="entry name" value="RT_dom"/>
</dbReference>
<dbReference type="Pfam" id="PF17919">
    <property type="entry name" value="RT_RNaseH_2"/>
    <property type="match status" value="1"/>
</dbReference>
<dbReference type="FunFam" id="3.30.70.270:FF:000020">
    <property type="entry name" value="Transposon Tf2-6 polyprotein-like Protein"/>
    <property type="match status" value="1"/>
</dbReference>
<keyword evidence="4" id="KW-0808">Transferase</keyword>
<dbReference type="InterPro" id="IPR043502">
    <property type="entry name" value="DNA/RNA_pol_sf"/>
</dbReference>
<feature type="domain" description="Reverse transcriptase" evidence="2">
    <location>
        <begin position="158"/>
        <end position="215"/>
    </location>
</feature>
<dbReference type="Pfam" id="PF00078">
    <property type="entry name" value="RVT_1"/>
    <property type="match status" value="1"/>
</dbReference>
<dbReference type="InterPro" id="IPR043128">
    <property type="entry name" value="Rev_trsase/Diguanyl_cyclase"/>
</dbReference>
<sequence length="334" mass="38269">MMHSISSCHVYLTYYTYIKLWIVTTPRAEVFTSFVIISDSNNESTTLPMRLVPLSPTGIHYFHQSYHLHLEGKIAEDTNNKKKLEDDHKGSSSQQQNKEPNAIRAYTFRPSNKKAMLENYHCVTTACSTTLACVQQNVAIANGWVIKLNIVGLLPYLDKFVIVFIDDILIYSKSKQEHEEQLKLSSELLKKEQLYAKFSKCKIWVPKVQFLGHVIDSQGIHIDPTKIESLKDWACPKTTTEIRQFLGLAGYYQRLIEGFSKIAKSMTKLTQKKVMFDWGDKEETTFQLIKQKFCSAPILDLPEGSKYFTIYCDALIEGLDAVLMKKEKVIAYAP</sequence>
<dbReference type="EMBL" id="BKCJ010124220">
    <property type="protein sequence ID" value="GEX69678.1"/>
    <property type="molecule type" value="Genomic_DNA"/>
</dbReference>
<dbReference type="InterPro" id="IPR041577">
    <property type="entry name" value="RT_RNaseH_2"/>
</dbReference>
<gene>
    <name evidence="4" type="ORF">Tci_341653</name>
</gene>
<evidence type="ECO:0000259" key="2">
    <source>
        <dbReference type="Pfam" id="PF00078"/>
    </source>
</evidence>
<reference evidence="4" key="1">
    <citation type="journal article" date="2019" name="Sci. Rep.">
        <title>Draft genome of Tanacetum cinerariifolium, the natural source of mosquito coil.</title>
        <authorList>
            <person name="Yamashiro T."/>
            <person name="Shiraishi A."/>
            <person name="Satake H."/>
            <person name="Nakayama K."/>
        </authorList>
    </citation>
    <scope>NUCLEOTIDE SEQUENCE</scope>
</reference>
<dbReference type="GO" id="GO:0003964">
    <property type="term" value="F:RNA-directed DNA polymerase activity"/>
    <property type="evidence" value="ECO:0007669"/>
    <property type="project" value="UniProtKB-KW"/>
</dbReference>
<organism evidence="4">
    <name type="scientific">Tanacetum cinerariifolium</name>
    <name type="common">Dalmatian daisy</name>
    <name type="synonym">Chrysanthemum cinerariifolium</name>
    <dbReference type="NCBI Taxonomy" id="118510"/>
    <lineage>
        <taxon>Eukaryota</taxon>
        <taxon>Viridiplantae</taxon>
        <taxon>Streptophyta</taxon>
        <taxon>Embryophyta</taxon>
        <taxon>Tracheophyta</taxon>
        <taxon>Spermatophyta</taxon>
        <taxon>Magnoliopsida</taxon>
        <taxon>eudicotyledons</taxon>
        <taxon>Gunneridae</taxon>
        <taxon>Pentapetalae</taxon>
        <taxon>asterids</taxon>
        <taxon>campanulids</taxon>
        <taxon>Asterales</taxon>
        <taxon>Asteraceae</taxon>
        <taxon>Asteroideae</taxon>
        <taxon>Anthemideae</taxon>
        <taxon>Anthemidinae</taxon>
        <taxon>Tanacetum</taxon>
    </lineage>
</organism>
<feature type="region of interest" description="Disordered" evidence="1">
    <location>
        <begin position="82"/>
        <end position="102"/>
    </location>
</feature>
<dbReference type="PANTHER" id="PTHR33064">
    <property type="entry name" value="POL PROTEIN"/>
    <property type="match status" value="1"/>
</dbReference>
<feature type="domain" description="Reverse transcriptase/retrotransposon-derived protein RNase H-like" evidence="3">
    <location>
        <begin position="278"/>
        <end position="332"/>
    </location>
</feature>
<dbReference type="Gene3D" id="3.30.70.270">
    <property type="match status" value="2"/>
</dbReference>
<accession>A0A699H9K5</accession>
<keyword evidence="4" id="KW-0548">Nucleotidyltransferase</keyword>
<dbReference type="InterPro" id="IPR051320">
    <property type="entry name" value="Viral_Replic_Matur_Polypro"/>
</dbReference>
<proteinExistence type="predicted"/>
<evidence type="ECO:0000313" key="4">
    <source>
        <dbReference type="EMBL" id="GEX69678.1"/>
    </source>
</evidence>
<dbReference type="AlphaFoldDB" id="A0A699H9K5"/>
<keyword evidence="4" id="KW-0695">RNA-directed DNA polymerase</keyword>
<evidence type="ECO:0000256" key="1">
    <source>
        <dbReference type="SAM" id="MobiDB-lite"/>
    </source>
</evidence>
<name>A0A699H9K5_TANCI</name>